<organism evidence="16 17">
    <name type="scientific">Heterodermia speciosa</name>
    <dbReference type="NCBI Taxonomy" id="116794"/>
    <lineage>
        <taxon>Eukaryota</taxon>
        <taxon>Fungi</taxon>
        <taxon>Dikarya</taxon>
        <taxon>Ascomycota</taxon>
        <taxon>Pezizomycotina</taxon>
        <taxon>Lecanoromycetes</taxon>
        <taxon>OSLEUM clade</taxon>
        <taxon>Lecanoromycetidae</taxon>
        <taxon>Caliciales</taxon>
        <taxon>Physciaceae</taxon>
        <taxon>Heterodermia</taxon>
    </lineage>
</organism>
<evidence type="ECO:0000256" key="1">
    <source>
        <dbReference type="ARBA" id="ARBA00009333"/>
    </source>
</evidence>
<comment type="cofactor">
    <cofactor evidence="12">
        <name>FAD</name>
        <dbReference type="ChEBI" id="CHEBI:57692"/>
    </cofactor>
    <text evidence="12">Binds 1 FAD per subunit.</text>
</comment>
<feature type="region of interest" description="Disordered" evidence="13">
    <location>
        <begin position="819"/>
        <end position="845"/>
    </location>
</feature>
<feature type="compositionally biased region" description="Basic residues" evidence="13">
    <location>
        <begin position="475"/>
        <end position="490"/>
    </location>
</feature>
<dbReference type="Pfam" id="PF01713">
    <property type="entry name" value="Smr"/>
    <property type="match status" value="1"/>
</dbReference>
<dbReference type="SMART" id="SM00463">
    <property type="entry name" value="SMR"/>
    <property type="match status" value="1"/>
</dbReference>
<comment type="catalytic activity">
    <reaction evidence="12">
        <text>[thioredoxin]-dithiol + NADP(+) = [thioredoxin]-disulfide + NADPH + H(+)</text>
        <dbReference type="Rhea" id="RHEA:20345"/>
        <dbReference type="Rhea" id="RHEA-COMP:10698"/>
        <dbReference type="Rhea" id="RHEA-COMP:10700"/>
        <dbReference type="ChEBI" id="CHEBI:15378"/>
        <dbReference type="ChEBI" id="CHEBI:29950"/>
        <dbReference type="ChEBI" id="CHEBI:50058"/>
        <dbReference type="ChEBI" id="CHEBI:57783"/>
        <dbReference type="ChEBI" id="CHEBI:58349"/>
        <dbReference type="EC" id="1.8.1.9"/>
    </reaction>
</comment>
<dbReference type="SUPFAM" id="SSF90229">
    <property type="entry name" value="CCCH zinc finger"/>
    <property type="match status" value="1"/>
</dbReference>
<dbReference type="PANTHER" id="PTHR48105">
    <property type="entry name" value="THIOREDOXIN REDUCTASE 1-RELATED-RELATED"/>
    <property type="match status" value="1"/>
</dbReference>
<comment type="similarity">
    <text evidence="1">Belongs to the class-II pyridine nucleotide-disulfide oxidoreductase family.</text>
</comment>
<keyword evidence="3 11" id="KW-0479">Metal-binding</keyword>
<keyword evidence="6 11" id="KW-0862">Zinc</keyword>
<feature type="domain" description="Smr" evidence="15">
    <location>
        <begin position="631"/>
        <end position="712"/>
    </location>
</feature>
<dbReference type="InterPro" id="IPR008255">
    <property type="entry name" value="Pyr_nucl-diS_OxRdtase_2_AS"/>
</dbReference>
<name>A0A8H3FCL3_9LECA</name>
<dbReference type="Gene3D" id="3.50.50.60">
    <property type="entry name" value="FAD/NAD(P)-binding domain"/>
    <property type="match status" value="2"/>
</dbReference>
<dbReference type="EC" id="1.8.1.9" evidence="12"/>
<proteinExistence type="inferred from homology"/>
<dbReference type="SMART" id="SM00356">
    <property type="entry name" value="ZnF_C3H1"/>
    <property type="match status" value="2"/>
</dbReference>
<dbReference type="GO" id="GO:0004791">
    <property type="term" value="F:thioredoxin-disulfide reductase (NADPH) activity"/>
    <property type="evidence" value="ECO:0007669"/>
    <property type="project" value="UniProtKB-EC"/>
</dbReference>
<evidence type="ECO:0000256" key="11">
    <source>
        <dbReference type="PROSITE-ProRule" id="PRU00723"/>
    </source>
</evidence>
<dbReference type="Proteomes" id="UP000664521">
    <property type="component" value="Unassembled WGS sequence"/>
</dbReference>
<keyword evidence="17" id="KW-1185">Reference proteome</keyword>
<dbReference type="SMART" id="SM01162">
    <property type="entry name" value="DUF1771"/>
    <property type="match status" value="1"/>
</dbReference>
<evidence type="ECO:0000256" key="10">
    <source>
        <dbReference type="ARBA" id="ARBA00023284"/>
    </source>
</evidence>
<dbReference type="PRINTS" id="PR00368">
    <property type="entry name" value="FADPNR"/>
</dbReference>
<feature type="compositionally biased region" description="Low complexity" evidence="13">
    <location>
        <begin position="398"/>
        <end position="408"/>
    </location>
</feature>
<accession>A0A8H3FCL3</accession>
<evidence type="ECO:0000313" key="16">
    <source>
        <dbReference type="EMBL" id="CAF9922069.1"/>
    </source>
</evidence>
<dbReference type="NCBIfam" id="TIGR01292">
    <property type="entry name" value="TRX_reduct"/>
    <property type="match status" value="1"/>
</dbReference>
<dbReference type="PROSITE" id="PS00573">
    <property type="entry name" value="PYRIDINE_REDOX_2"/>
    <property type="match status" value="1"/>
</dbReference>
<dbReference type="PRINTS" id="PR00469">
    <property type="entry name" value="PNDRDTASEII"/>
</dbReference>
<keyword evidence="8 12" id="KW-0560">Oxidoreductase</keyword>
<dbReference type="InterPro" id="IPR036063">
    <property type="entry name" value="Smr_dom_sf"/>
</dbReference>
<dbReference type="InterPro" id="IPR005982">
    <property type="entry name" value="Thioredox_Rdtase"/>
</dbReference>
<evidence type="ECO:0000256" key="8">
    <source>
        <dbReference type="ARBA" id="ARBA00023002"/>
    </source>
</evidence>
<dbReference type="FunFam" id="3.30.1370.110:FF:000002">
    <property type="entry name" value="CCCH zinc finger and SMR domain protein"/>
    <property type="match status" value="1"/>
</dbReference>
<sequence length="1200" mass="130322">MVSDSIYNQCLPILEDVNIDEEEKTEKLEQLVKTESTLTGKPLEDAVLGILWRHRDSTVASKPSPQVRHSALRQSSPRPWRISMPRSPLPRSPLASPSLSGVPGPVPSGLGGRPTTFKRSPSYGAAQASPFGSPHASPRVAFVNPIPHSPSLSSYEFSDPGATKFEYDDFESDSVDWLVNEESNSRPSSSGAGSAHESGLSGAAPAWIQPQQNDMSPYDMLRSVLGDGKSDEEIESALEANEYDLSATLINLMGPKATYSEQQSMIPQQGNQILIGKSMVSAQPVVNGKPVEKPRSSIVCKYWLSNGNCLRADCRFSHDLSNHICKYWVMGNCLAGDACMFSHDPTHLINGLDIGDGSAMVGTPPVQVHPSFQVQDYDFPSLQGRSNVQWAQSSSSSSGLNGFNLSTSPGSNGYFQPGRRSFDVRNNQPNESSSSPASHGSHSTSRHQSRVPTPSIPPVDDAEAFPSLGASGVKGAKKHHGRRGGHGHGHGTKENIPSSLADVVRMSPSPAPTKSRQGLVKRGSYQNTRENSVAAQAILAPQHVPWLETGEKTNQAYLRTRQDAFKHGSLRNKFLQSAAQAWNRNDARAAKALSLRGQSENDSMRKAHREAARLLYEERNKDSSSGAEIYVDLHGLHPEEAVEYLEKVLTEQQRSRRPIYAITGTGHHSKNGKDKVGKAVRNWLNEWKYAWKEFSVQGDNIGVGGILGIDPRSFDKSAGEEMGTGVGPREEEVMGGKIKLVKEMPTGSKGKVGLYRPSPRYKTVPQSSIGIHLSHPVNHQASDHPTITLFSSTFRRFPPFALTLRSSLPLTLACTTSLHKQPTPTPAHLRPSSSISPSPSPRPRKMHTRVLIIGSGPAAHTAAIYLSRAELSPVLYEGMLANGIAAGGQLTTTTDVENYPGFPAGIGGQELMDAMRAQSERFGTQIKSETIERVDFSQRPFRAWPEYENEPITAEAVIIATGASARRLDLPGEDKYWQNGISACAVCDGAVPIFRQKPLVVIGGGDSAAEEAMFLTKYGSHVTVLVRKEKLRASKTMANRLLANKKVTVRYETVATKVVGEEKERGLMTGLEVRNVKTGEEERLEANGLFYAVGHDPATKMFEGQIETDAEGYILTKPGTSYTNIEGVFAAGDVQDKRYRQAITSAGSGCIAALEAEKYLAEREDTDVADGIEGENQASKPEKQQNGEASAPEYRSNPLL</sequence>
<dbReference type="PROSITE" id="PS50828">
    <property type="entry name" value="SMR"/>
    <property type="match status" value="1"/>
</dbReference>
<dbReference type="AlphaFoldDB" id="A0A8H3FCL3"/>
<keyword evidence="9" id="KW-1015">Disulfide bond</keyword>
<keyword evidence="5 12" id="KW-0274">FAD</keyword>
<dbReference type="InterPro" id="IPR013899">
    <property type="entry name" value="DUF1771"/>
</dbReference>
<dbReference type="GO" id="GO:0005737">
    <property type="term" value="C:cytoplasm"/>
    <property type="evidence" value="ECO:0007669"/>
    <property type="project" value="InterPro"/>
</dbReference>
<dbReference type="OrthoDB" id="3247158at2759"/>
<dbReference type="Pfam" id="PF08590">
    <property type="entry name" value="DUF1771"/>
    <property type="match status" value="1"/>
</dbReference>
<keyword evidence="4 11" id="KW-0863">Zinc-finger</keyword>
<evidence type="ECO:0000256" key="4">
    <source>
        <dbReference type="ARBA" id="ARBA00022771"/>
    </source>
</evidence>
<dbReference type="EMBL" id="CAJPDS010000029">
    <property type="protein sequence ID" value="CAF9922069.1"/>
    <property type="molecule type" value="Genomic_DNA"/>
</dbReference>
<dbReference type="InterPro" id="IPR002625">
    <property type="entry name" value="Smr_dom"/>
</dbReference>
<keyword evidence="2 12" id="KW-0285">Flavoprotein</keyword>
<dbReference type="InterPro" id="IPR000571">
    <property type="entry name" value="Znf_CCCH"/>
</dbReference>
<reference evidence="16" key="1">
    <citation type="submission" date="2021-03" db="EMBL/GenBank/DDBJ databases">
        <authorList>
            <person name="Tagirdzhanova G."/>
        </authorList>
    </citation>
    <scope>NUCLEOTIDE SEQUENCE</scope>
</reference>
<evidence type="ECO:0000256" key="7">
    <source>
        <dbReference type="ARBA" id="ARBA00022857"/>
    </source>
</evidence>
<evidence type="ECO:0000259" key="15">
    <source>
        <dbReference type="PROSITE" id="PS50828"/>
    </source>
</evidence>
<dbReference type="Pfam" id="PF07992">
    <property type="entry name" value="Pyr_redox_2"/>
    <property type="match status" value="1"/>
</dbReference>
<feature type="region of interest" description="Disordered" evidence="13">
    <location>
        <begin position="1164"/>
        <end position="1200"/>
    </location>
</feature>
<evidence type="ECO:0000256" key="2">
    <source>
        <dbReference type="ARBA" id="ARBA00022630"/>
    </source>
</evidence>
<dbReference type="FunFam" id="3.50.50.60:FF:000064">
    <property type="entry name" value="Thioredoxin reductase"/>
    <property type="match status" value="1"/>
</dbReference>
<protein>
    <recommendedName>
        <fullName evidence="12">Thioredoxin reductase</fullName>
        <ecNumber evidence="12">1.8.1.9</ecNumber>
    </recommendedName>
</protein>
<feature type="domain" description="C3H1-type" evidence="14">
    <location>
        <begin position="324"/>
        <end position="346"/>
    </location>
</feature>
<dbReference type="Pfam" id="PF14608">
    <property type="entry name" value="zf-CCCH_2"/>
    <property type="match status" value="2"/>
</dbReference>
<dbReference type="SUPFAM" id="SSF51905">
    <property type="entry name" value="FAD/NAD(P)-binding domain"/>
    <property type="match status" value="1"/>
</dbReference>
<dbReference type="InterPro" id="IPR036188">
    <property type="entry name" value="FAD/NAD-bd_sf"/>
</dbReference>
<feature type="compositionally biased region" description="Low complexity" evidence="13">
    <location>
        <begin position="432"/>
        <end position="443"/>
    </location>
</feature>
<dbReference type="PROSITE" id="PS50103">
    <property type="entry name" value="ZF_C3H1"/>
    <property type="match status" value="2"/>
</dbReference>
<feature type="domain" description="C3H1-type" evidence="14">
    <location>
        <begin position="294"/>
        <end position="321"/>
    </location>
</feature>
<dbReference type="Gene3D" id="3.30.1370.110">
    <property type="match status" value="1"/>
</dbReference>
<dbReference type="GO" id="GO:0008270">
    <property type="term" value="F:zinc ion binding"/>
    <property type="evidence" value="ECO:0007669"/>
    <property type="project" value="UniProtKB-KW"/>
</dbReference>
<feature type="zinc finger region" description="C3H1-type" evidence="11">
    <location>
        <begin position="324"/>
        <end position="346"/>
    </location>
</feature>
<evidence type="ECO:0000256" key="6">
    <source>
        <dbReference type="ARBA" id="ARBA00022833"/>
    </source>
</evidence>
<gene>
    <name evidence="16" type="ORF">HETSPECPRED_004710</name>
</gene>
<feature type="compositionally biased region" description="Acidic residues" evidence="13">
    <location>
        <begin position="1164"/>
        <end position="1173"/>
    </location>
</feature>
<dbReference type="InterPro" id="IPR036855">
    <property type="entry name" value="Znf_CCCH_sf"/>
</dbReference>
<feature type="region of interest" description="Disordered" evidence="13">
    <location>
        <begin position="181"/>
        <end position="201"/>
    </location>
</feature>
<evidence type="ECO:0000256" key="13">
    <source>
        <dbReference type="SAM" id="MobiDB-lite"/>
    </source>
</evidence>
<keyword evidence="7 12" id="KW-0521">NADP</keyword>
<feature type="region of interest" description="Disordered" evidence="13">
    <location>
        <begin position="398"/>
        <end position="523"/>
    </location>
</feature>
<evidence type="ECO:0000313" key="17">
    <source>
        <dbReference type="Proteomes" id="UP000664521"/>
    </source>
</evidence>
<keyword evidence="10 12" id="KW-0676">Redox-active center</keyword>
<dbReference type="Gene3D" id="4.10.1000.10">
    <property type="entry name" value="Zinc finger, CCCH-type"/>
    <property type="match status" value="1"/>
</dbReference>
<evidence type="ECO:0000259" key="14">
    <source>
        <dbReference type="PROSITE" id="PS50103"/>
    </source>
</evidence>
<feature type="zinc finger region" description="C3H1-type" evidence="11">
    <location>
        <begin position="294"/>
        <end position="321"/>
    </location>
</feature>
<feature type="compositionally biased region" description="Low complexity" evidence="13">
    <location>
        <begin position="92"/>
        <end position="103"/>
    </location>
</feature>
<comment type="caution">
    <text evidence="16">The sequence shown here is derived from an EMBL/GenBank/DDBJ whole genome shotgun (WGS) entry which is preliminary data.</text>
</comment>
<dbReference type="GO" id="GO:0019430">
    <property type="term" value="P:removal of superoxide radicals"/>
    <property type="evidence" value="ECO:0007669"/>
    <property type="project" value="InterPro"/>
</dbReference>
<evidence type="ECO:0000256" key="3">
    <source>
        <dbReference type="ARBA" id="ARBA00022723"/>
    </source>
</evidence>
<dbReference type="InterPro" id="IPR023753">
    <property type="entry name" value="FAD/NAD-binding_dom"/>
</dbReference>
<evidence type="ECO:0000256" key="5">
    <source>
        <dbReference type="ARBA" id="ARBA00022827"/>
    </source>
</evidence>
<evidence type="ECO:0000256" key="12">
    <source>
        <dbReference type="RuleBase" id="RU003881"/>
    </source>
</evidence>
<dbReference type="InterPro" id="IPR050097">
    <property type="entry name" value="Ferredoxin-NADP_redctase_2"/>
</dbReference>
<evidence type="ECO:0000256" key="9">
    <source>
        <dbReference type="ARBA" id="ARBA00023157"/>
    </source>
</evidence>
<dbReference type="SUPFAM" id="SSF160443">
    <property type="entry name" value="SMR domain-like"/>
    <property type="match status" value="1"/>
</dbReference>
<feature type="region of interest" description="Disordered" evidence="13">
    <location>
        <begin position="59"/>
        <end position="135"/>
    </location>
</feature>